<dbReference type="Proteomes" id="UP000182983">
    <property type="component" value="Unassembled WGS sequence"/>
</dbReference>
<dbReference type="InterPro" id="IPR003788">
    <property type="entry name" value="NDUFAF7"/>
</dbReference>
<dbReference type="AlphaFoldDB" id="A0A1H6H1U6"/>
<dbReference type="GO" id="GO:0035243">
    <property type="term" value="F:protein-arginine omega-N symmetric methyltransferase activity"/>
    <property type="evidence" value="ECO:0007669"/>
    <property type="project" value="TreeGrafter"/>
</dbReference>
<reference evidence="4" key="1">
    <citation type="submission" date="2016-10" db="EMBL/GenBank/DDBJ databases">
        <authorList>
            <person name="Varghese N."/>
            <person name="Submissions S."/>
        </authorList>
    </citation>
    <scope>NUCLEOTIDE SEQUENCE [LARGE SCALE GENOMIC DNA]</scope>
    <source>
        <strain evidence="4">DSM 13234</strain>
    </source>
</reference>
<keyword evidence="1 3" id="KW-0489">Methyltransferase</keyword>
<keyword evidence="4" id="KW-1185">Reference proteome</keyword>
<proteinExistence type="predicted"/>
<dbReference type="GO" id="GO:0032259">
    <property type="term" value="P:methylation"/>
    <property type="evidence" value="ECO:0007669"/>
    <property type="project" value="UniProtKB-KW"/>
</dbReference>
<evidence type="ECO:0000313" key="3">
    <source>
        <dbReference type="EMBL" id="SEH28124.1"/>
    </source>
</evidence>
<dbReference type="EMBL" id="FNWO01000002">
    <property type="protein sequence ID" value="SEH28124.1"/>
    <property type="molecule type" value="Genomic_DNA"/>
</dbReference>
<evidence type="ECO:0000313" key="4">
    <source>
        <dbReference type="Proteomes" id="UP000182983"/>
    </source>
</evidence>
<evidence type="ECO:0000256" key="1">
    <source>
        <dbReference type="ARBA" id="ARBA00022603"/>
    </source>
</evidence>
<dbReference type="SUPFAM" id="SSF53335">
    <property type="entry name" value="S-adenosyl-L-methionine-dependent methyltransferases"/>
    <property type="match status" value="1"/>
</dbReference>
<dbReference type="PANTHER" id="PTHR12049:SF7">
    <property type="entry name" value="PROTEIN ARGININE METHYLTRANSFERASE NDUFAF7, MITOCHONDRIAL"/>
    <property type="match status" value="1"/>
</dbReference>
<keyword evidence="2 3" id="KW-0808">Transferase</keyword>
<protein>
    <submittedName>
        <fullName evidence="3">SAM-dependent methyltransferase, MidA family</fullName>
    </submittedName>
</protein>
<dbReference type="InterPro" id="IPR029063">
    <property type="entry name" value="SAM-dependent_MTases_sf"/>
</dbReference>
<name>A0A1H6H1U6_MAGFU</name>
<dbReference type="PANTHER" id="PTHR12049">
    <property type="entry name" value="PROTEIN ARGININE METHYLTRANSFERASE NDUFAF7, MITOCHONDRIAL"/>
    <property type="match status" value="1"/>
</dbReference>
<dbReference type="OrthoDB" id="9794208at2"/>
<dbReference type="RefSeq" id="WP_074765499.1">
    <property type="nucleotide sequence ID" value="NZ_FNWO01000002.1"/>
</dbReference>
<organism evidence="3 4">
    <name type="scientific">Magnetospirillum fulvum</name>
    <name type="common">Rhodospirillum fulvum</name>
    <dbReference type="NCBI Taxonomy" id="1082"/>
    <lineage>
        <taxon>Bacteria</taxon>
        <taxon>Pseudomonadati</taxon>
        <taxon>Pseudomonadota</taxon>
        <taxon>Alphaproteobacteria</taxon>
        <taxon>Rhodospirillales</taxon>
        <taxon>Rhodospirillaceae</taxon>
        <taxon>Magnetospirillum</taxon>
    </lineage>
</organism>
<dbReference type="InterPro" id="IPR038375">
    <property type="entry name" value="NDUFAF7_sf"/>
</dbReference>
<gene>
    <name evidence="3" type="ORF">SAMN04244559_00653</name>
</gene>
<sequence length="363" mass="38793">MTQALARILAETIREQGPISVADYMAAALGHPEHGYYTGHDPFGLGGDFTTAPEISQMFGELIGLWCLLAWQAMGSPERLVLAEIGPGRGTLMADLLRAAQIRPPFAAALTVVLVETSPALRNRQAQTLAEHKIAWVERVEDLPPGPLLVVANELFDALPIRQFERRGGLWHERRIGLDPDGGFVFVAGPQTDRTDLPAEADDGAIVEIGEAGLALAGWLGQRVADTSGAALIVDYGHQSGGIGDTFQAVRRHRYHPVLRDPGHVDLTAHVDFARLAAAARRAGARVDGPVSQGLFLSRMGLEERARMLMQMATPEQAAALAAGARRLIDPGEMGTLFRVLALASPSLPMLSALDVPQGSSPP</sequence>
<dbReference type="Pfam" id="PF02636">
    <property type="entry name" value="Methyltransf_28"/>
    <property type="match status" value="1"/>
</dbReference>
<accession>A0A1H6H1U6</accession>
<evidence type="ECO:0000256" key="2">
    <source>
        <dbReference type="ARBA" id="ARBA00022679"/>
    </source>
</evidence>
<dbReference type="Gene3D" id="3.40.50.12710">
    <property type="match status" value="1"/>
</dbReference>